<dbReference type="EMBL" id="BASM01000029">
    <property type="protein sequence ID" value="GAD27428.1"/>
    <property type="molecule type" value="Genomic_DNA"/>
</dbReference>
<organism evidence="1 2">
    <name type="scientific">Gluconobacter thailandicus NBRC 3257</name>
    <dbReference type="NCBI Taxonomy" id="1381097"/>
    <lineage>
        <taxon>Bacteria</taxon>
        <taxon>Pseudomonadati</taxon>
        <taxon>Pseudomonadota</taxon>
        <taxon>Alphaproteobacteria</taxon>
        <taxon>Acetobacterales</taxon>
        <taxon>Acetobacteraceae</taxon>
        <taxon>Gluconobacter</taxon>
    </lineage>
</organism>
<accession>A0ABQ0IZ15</accession>
<reference evidence="1 2" key="1">
    <citation type="submission" date="2013-08" db="EMBL/GenBank/DDBJ databases">
        <title>Gluconobacter thailandicus NBRC 3257 whole genome sequence.</title>
        <authorList>
            <person name="Matsutani M."/>
            <person name="Yakushi T."/>
            <person name="Matsushita K."/>
        </authorList>
    </citation>
    <scope>NUCLEOTIDE SEQUENCE [LARGE SCALE GENOMIC DNA]</scope>
    <source>
        <strain evidence="1 2">NBRC 3257</strain>
    </source>
</reference>
<dbReference type="Proteomes" id="UP000018209">
    <property type="component" value="Unassembled WGS sequence"/>
</dbReference>
<proteinExistence type="predicted"/>
<protein>
    <submittedName>
        <fullName evidence="1">Uncharacterized protein</fullName>
    </submittedName>
</protein>
<sequence length="38" mass="4020">MAQAGIPASGCGLIALWAAEIHKTEDAVLCHEEVHFLS</sequence>
<evidence type="ECO:0000313" key="1">
    <source>
        <dbReference type="EMBL" id="GAD27428.1"/>
    </source>
</evidence>
<keyword evidence="2" id="KW-1185">Reference proteome</keyword>
<comment type="caution">
    <text evidence="1">The sequence shown here is derived from an EMBL/GenBank/DDBJ whole genome shotgun (WGS) entry which is preliminary data.</text>
</comment>
<name>A0ABQ0IZ15_GLUTH</name>
<evidence type="ECO:0000313" key="2">
    <source>
        <dbReference type="Proteomes" id="UP000018209"/>
    </source>
</evidence>
<gene>
    <name evidence="1" type="ORF">NBRC3257_2427</name>
</gene>